<dbReference type="CDD" id="cd02440">
    <property type="entry name" value="AdoMet_MTases"/>
    <property type="match status" value="1"/>
</dbReference>
<proteinExistence type="inferred from homology"/>
<accession>A0A8B8I653</accession>
<evidence type="ECO:0000256" key="5">
    <source>
        <dbReference type="ARBA" id="ARBA00042266"/>
    </source>
</evidence>
<keyword evidence="2" id="KW-0808">Transferase</keyword>
<dbReference type="PANTHER" id="PTHR43648">
    <property type="entry name" value="ELECTRON TRANSFER FLAVOPROTEIN BETA SUBUNIT LYSINE METHYLTRANSFERASE"/>
    <property type="match status" value="1"/>
</dbReference>
<organism evidence="6 7">
    <name type="scientific">Vanessa tameamea</name>
    <name type="common">Kamehameha butterfly</name>
    <dbReference type="NCBI Taxonomy" id="334116"/>
    <lineage>
        <taxon>Eukaryota</taxon>
        <taxon>Metazoa</taxon>
        <taxon>Ecdysozoa</taxon>
        <taxon>Arthropoda</taxon>
        <taxon>Hexapoda</taxon>
        <taxon>Insecta</taxon>
        <taxon>Pterygota</taxon>
        <taxon>Neoptera</taxon>
        <taxon>Endopterygota</taxon>
        <taxon>Lepidoptera</taxon>
        <taxon>Glossata</taxon>
        <taxon>Ditrysia</taxon>
        <taxon>Papilionoidea</taxon>
        <taxon>Nymphalidae</taxon>
        <taxon>Nymphalinae</taxon>
        <taxon>Vanessa</taxon>
    </lineage>
</organism>
<dbReference type="Gene3D" id="3.40.50.150">
    <property type="entry name" value="Vaccinia Virus protein VP39"/>
    <property type="match status" value="1"/>
</dbReference>
<keyword evidence="6" id="KW-1185">Reference proteome</keyword>
<name>A0A8B8I653_VANTA</name>
<dbReference type="Pfam" id="PF06325">
    <property type="entry name" value="PrmA"/>
    <property type="match status" value="1"/>
</dbReference>
<evidence type="ECO:0000256" key="1">
    <source>
        <dbReference type="ARBA" id="ARBA00022603"/>
    </source>
</evidence>
<evidence type="ECO:0000313" key="6">
    <source>
        <dbReference type="Proteomes" id="UP001652626"/>
    </source>
</evidence>
<dbReference type="OrthoDB" id="194386at2759"/>
<evidence type="ECO:0000256" key="4">
    <source>
        <dbReference type="ARBA" id="ARBA00041867"/>
    </source>
</evidence>
<reference evidence="7" key="1">
    <citation type="submission" date="2025-08" db="UniProtKB">
        <authorList>
            <consortium name="RefSeq"/>
        </authorList>
    </citation>
    <scope>IDENTIFICATION</scope>
    <source>
        <tissue evidence="7">Whole body</tissue>
    </source>
</reference>
<keyword evidence="1" id="KW-0489">Methyltransferase</keyword>
<dbReference type="GeneID" id="113397686"/>
<dbReference type="Proteomes" id="UP001652626">
    <property type="component" value="Chromosome 23"/>
</dbReference>
<dbReference type="InterPro" id="IPR029063">
    <property type="entry name" value="SAM-dependent_MTases_sf"/>
</dbReference>
<dbReference type="PANTHER" id="PTHR43648:SF1">
    <property type="entry name" value="ELECTRON TRANSFER FLAVOPROTEIN BETA SUBUNIT LYSINE METHYLTRANSFERASE"/>
    <property type="match status" value="1"/>
</dbReference>
<dbReference type="OMA" id="RQENYGL"/>
<evidence type="ECO:0000256" key="2">
    <source>
        <dbReference type="ARBA" id="ARBA00022679"/>
    </source>
</evidence>
<dbReference type="SUPFAM" id="SSF53335">
    <property type="entry name" value="S-adenosyl-L-methionine-dependent methyltransferases"/>
    <property type="match status" value="1"/>
</dbReference>
<evidence type="ECO:0000256" key="3">
    <source>
        <dbReference type="ARBA" id="ARBA00037932"/>
    </source>
</evidence>
<dbReference type="RefSeq" id="XP_026491892.2">
    <property type="nucleotide sequence ID" value="XM_026636107.2"/>
</dbReference>
<protein>
    <recommendedName>
        <fullName evidence="5">ETFB lysine methyltransferase</fullName>
    </recommendedName>
    <alternativeName>
        <fullName evidence="4">Protein N-lysine methyltransferase METTL20</fullName>
    </alternativeName>
</protein>
<dbReference type="InterPro" id="IPR050078">
    <property type="entry name" value="Ribosomal_L11_MeTrfase_PrmA"/>
</dbReference>
<gene>
    <name evidence="7" type="primary">LOC113397686</name>
</gene>
<sequence>MLKEFTSLFLKHTSPSRKHLTPELVLRLVTPSCPLWSAPITDSPFTDPFWGFYWPGGQATARYILDNPGAVTGRRVLDIGCGCGAGAIVAARMKAKQVVANDIDTYAVIATELNAEMNNVHLDTDTNNFIGSSCKDFDVILIGDMFYDEEFGNSLFIWLNRLTKDNKTILIGDPGRHGLTESRRSRMTLLAKYDLPKETREENHGYTETSIWKLNKI</sequence>
<evidence type="ECO:0000313" key="7">
    <source>
        <dbReference type="RefSeq" id="XP_026491892.2"/>
    </source>
</evidence>
<comment type="similarity">
    <text evidence="3">Belongs to the methyltransferase superfamily. ETFBKMT family.</text>
</comment>